<dbReference type="InterPro" id="IPR005829">
    <property type="entry name" value="Sugar_transporter_CS"/>
</dbReference>
<feature type="compositionally biased region" description="Basic and acidic residues" evidence="5">
    <location>
        <begin position="566"/>
        <end position="576"/>
    </location>
</feature>
<evidence type="ECO:0000256" key="1">
    <source>
        <dbReference type="ARBA" id="ARBA00004141"/>
    </source>
</evidence>
<feature type="transmembrane region" description="Helical" evidence="6">
    <location>
        <begin position="452"/>
        <end position="473"/>
    </location>
</feature>
<dbReference type="EMBL" id="JAPDRK010000018">
    <property type="protein sequence ID" value="KAJ9604707.1"/>
    <property type="molecule type" value="Genomic_DNA"/>
</dbReference>
<feature type="transmembrane region" description="Helical" evidence="6">
    <location>
        <begin position="355"/>
        <end position="375"/>
    </location>
</feature>
<keyword evidence="4 6" id="KW-0472">Membrane</keyword>
<dbReference type="InterPro" id="IPR020846">
    <property type="entry name" value="MFS_dom"/>
</dbReference>
<evidence type="ECO:0000313" key="9">
    <source>
        <dbReference type="Proteomes" id="UP001172673"/>
    </source>
</evidence>
<accession>A0AA38X0T7</accession>
<proteinExistence type="predicted"/>
<sequence>MDVEPTLSRISTADVVHVHLKTYIILASINFAYFAQLAAVVGSGFLAQSVQKFFGSTEGTWMSQSITILTVVLSPPVSQIADLWGRKWPITIAMLCGFIGSIVAGRAESMGTVIAGYCIMGICFGAQPLLHAVVSEVLARRHRPLAQGSVNATAGFGGLVGLVMGGALLRHGDLSKYRIYLYVNAAIFFVAAVGILVAYNPPPRELQISLTTSEKLRRIHWISYLLFTPGLVLFCIALSWSRNPYPWSNSRIIAPFVVGVLFMIAFGIYEWRFKKDGILDRGLFRSRNFVLALLTIFAEGVSFFAANTYFAFEISIFTGEDLLISGLHFGVTFIAGSIVAYVAGIYSTKRKALRFPLVLGFLFLLIFFICLAATYNSNPKGGFWAFGVICGFGTGIILPLTMVAAQLATTPELISSASSLVIAVRSLGGTVGLAINNAIFNSALSTEIPKRIAAAVLPLGLPPSSLGMLIGGITSQDQALLAHTPGVTPQIIGAAAEALVQAYGIGFRNCWIAAACFTGAAVIASLFFYDPEEQFNAHIDAPAEERVIEKQARLEGHAPATGAEPKNLEHEVVERA</sequence>
<keyword evidence="3 6" id="KW-1133">Transmembrane helix</keyword>
<feature type="transmembrane region" description="Helical" evidence="6">
    <location>
        <begin position="252"/>
        <end position="269"/>
    </location>
</feature>
<feature type="transmembrane region" description="Helical" evidence="6">
    <location>
        <begin position="381"/>
        <end position="405"/>
    </location>
</feature>
<feature type="transmembrane region" description="Helical" evidence="6">
    <location>
        <begin position="88"/>
        <end position="107"/>
    </location>
</feature>
<dbReference type="PANTHER" id="PTHR23501">
    <property type="entry name" value="MAJOR FACILITATOR SUPERFAMILY"/>
    <property type="match status" value="1"/>
</dbReference>
<dbReference type="InterPro" id="IPR011701">
    <property type="entry name" value="MFS"/>
</dbReference>
<dbReference type="GO" id="GO:0022857">
    <property type="term" value="F:transmembrane transporter activity"/>
    <property type="evidence" value="ECO:0007669"/>
    <property type="project" value="InterPro"/>
</dbReference>
<evidence type="ECO:0000256" key="6">
    <source>
        <dbReference type="SAM" id="Phobius"/>
    </source>
</evidence>
<feature type="transmembrane region" description="Helical" evidence="6">
    <location>
        <begin position="322"/>
        <end position="343"/>
    </location>
</feature>
<organism evidence="8 9">
    <name type="scientific">Cladophialophora chaetospira</name>
    <dbReference type="NCBI Taxonomy" id="386627"/>
    <lineage>
        <taxon>Eukaryota</taxon>
        <taxon>Fungi</taxon>
        <taxon>Dikarya</taxon>
        <taxon>Ascomycota</taxon>
        <taxon>Pezizomycotina</taxon>
        <taxon>Eurotiomycetes</taxon>
        <taxon>Chaetothyriomycetidae</taxon>
        <taxon>Chaetothyriales</taxon>
        <taxon>Herpotrichiellaceae</taxon>
        <taxon>Cladophialophora</taxon>
    </lineage>
</organism>
<reference evidence="8" key="1">
    <citation type="submission" date="2022-10" db="EMBL/GenBank/DDBJ databases">
        <title>Culturing micro-colonial fungi from biological soil crusts in the Mojave desert and describing Neophaeococcomyces mojavensis, and introducing the new genera and species Taxawa tesnikishii.</title>
        <authorList>
            <person name="Kurbessoian T."/>
            <person name="Stajich J.E."/>
        </authorList>
    </citation>
    <scope>NUCLEOTIDE SEQUENCE</scope>
    <source>
        <strain evidence="8">TK_41</strain>
    </source>
</reference>
<comment type="caution">
    <text evidence="8">The sequence shown here is derived from an EMBL/GenBank/DDBJ whole genome shotgun (WGS) entry which is preliminary data.</text>
</comment>
<feature type="transmembrane region" description="Helical" evidence="6">
    <location>
        <begin position="181"/>
        <end position="200"/>
    </location>
</feature>
<feature type="domain" description="Major facilitator superfamily (MFS) profile" evidence="7">
    <location>
        <begin position="22"/>
        <end position="533"/>
    </location>
</feature>
<feature type="region of interest" description="Disordered" evidence="5">
    <location>
        <begin position="555"/>
        <end position="576"/>
    </location>
</feature>
<comment type="subcellular location">
    <subcellularLocation>
        <location evidence="1">Membrane</location>
        <topology evidence="1">Multi-pass membrane protein</topology>
    </subcellularLocation>
</comment>
<feature type="transmembrane region" description="Helical" evidence="6">
    <location>
        <begin position="510"/>
        <end position="529"/>
    </location>
</feature>
<dbReference type="Pfam" id="PF07690">
    <property type="entry name" value="MFS_1"/>
    <property type="match status" value="1"/>
</dbReference>
<evidence type="ECO:0000256" key="4">
    <source>
        <dbReference type="ARBA" id="ARBA00023136"/>
    </source>
</evidence>
<feature type="transmembrane region" description="Helical" evidence="6">
    <location>
        <begin position="289"/>
        <end position="310"/>
    </location>
</feature>
<feature type="transmembrane region" description="Helical" evidence="6">
    <location>
        <begin position="221"/>
        <end position="240"/>
    </location>
</feature>
<dbReference type="Gene3D" id="1.20.1250.20">
    <property type="entry name" value="MFS general substrate transporter like domains"/>
    <property type="match status" value="1"/>
</dbReference>
<dbReference type="InterPro" id="IPR036259">
    <property type="entry name" value="MFS_trans_sf"/>
</dbReference>
<feature type="transmembrane region" description="Helical" evidence="6">
    <location>
        <begin position="150"/>
        <end position="169"/>
    </location>
</feature>
<evidence type="ECO:0000256" key="3">
    <source>
        <dbReference type="ARBA" id="ARBA00022989"/>
    </source>
</evidence>
<dbReference type="GO" id="GO:0005886">
    <property type="term" value="C:plasma membrane"/>
    <property type="evidence" value="ECO:0007669"/>
    <property type="project" value="TreeGrafter"/>
</dbReference>
<dbReference type="SUPFAM" id="SSF103473">
    <property type="entry name" value="MFS general substrate transporter"/>
    <property type="match status" value="1"/>
</dbReference>
<evidence type="ECO:0000256" key="5">
    <source>
        <dbReference type="SAM" id="MobiDB-lite"/>
    </source>
</evidence>
<name>A0AA38X0T7_9EURO</name>
<dbReference type="PANTHER" id="PTHR23501:SF195">
    <property type="entry name" value="PEP5"/>
    <property type="match status" value="1"/>
</dbReference>
<evidence type="ECO:0000313" key="8">
    <source>
        <dbReference type="EMBL" id="KAJ9604707.1"/>
    </source>
</evidence>
<dbReference type="PROSITE" id="PS00216">
    <property type="entry name" value="SUGAR_TRANSPORT_1"/>
    <property type="match status" value="1"/>
</dbReference>
<dbReference type="AlphaFoldDB" id="A0AA38X0T7"/>
<evidence type="ECO:0000259" key="7">
    <source>
        <dbReference type="PROSITE" id="PS50850"/>
    </source>
</evidence>
<evidence type="ECO:0000256" key="2">
    <source>
        <dbReference type="ARBA" id="ARBA00022692"/>
    </source>
</evidence>
<feature type="transmembrane region" description="Helical" evidence="6">
    <location>
        <begin position="23"/>
        <end position="47"/>
    </location>
</feature>
<dbReference type="Proteomes" id="UP001172673">
    <property type="component" value="Unassembled WGS sequence"/>
</dbReference>
<keyword evidence="9" id="KW-1185">Reference proteome</keyword>
<gene>
    <name evidence="8" type="ORF">H2200_010821</name>
</gene>
<feature type="transmembrane region" description="Helical" evidence="6">
    <location>
        <begin position="417"/>
        <end position="440"/>
    </location>
</feature>
<protein>
    <recommendedName>
        <fullName evidence="7">Major facilitator superfamily (MFS) profile domain-containing protein</fullName>
    </recommendedName>
</protein>
<keyword evidence="2 6" id="KW-0812">Transmembrane</keyword>
<dbReference type="PROSITE" id="PS50850">
    <property type="entry name" value="MFS"/>
    <property type="match status" value="1"/>
</dbReference>
<feature type="transmembrane region" description="Helical" evidence="6">
    <location>
        <begin position="113"/>
        <end position="138"/>
    </location>
</feature>